<feature type="compositionally biased region" description="Low complexity" evidence="1">
    <location>
        <begin position="1006"/>
        <end position="1028"/>
    </location>
</feature>
<dbReference type="GO" id="GO:0045892">
    <property type="term" value="P:negative regulation of DNA-templated transcription"/>
    <property type="evidence" value="ECO:0007669"/>
    <property type="project" value="TreeGrafter"/>
</dbReference>
<evidence type="ECO:0000313" key="3">
    <source>
        <dbReference type="EMBL" id="TGZ59391.1"/>
    </source>
</evidence>
<proteinExistence type="predicted"/>
<gene>
    <name evidence="3" type="ORF">CRM22_009114</name>
</gene>
<dbReference type="CDD" id="cd09509">
    <property type="entry name" value="SAM_Polycomb"/>
    <property type="match status" value="1"/>
</dbReference>
<feature type="compositionally biased region" description="Low complexity" evidence="1">
    <location>
        <begin position="1041"/>
        <end position="1052"/>
    </location>
</feature>
<keyword evidence="4" id="KW-1185">Reference proteome</keyword>
<feature type="compositionally biased region" description="Basic and acidic residues" evidence="1">
    <location>
        <begin position="216"/>
        <end position="234"/>
    </location>
</feature>
<sequence length="1435" mass="149159">MADTDVRILRDVETCVDDSPPVCLVPLVHNKLVSQRSPDICTHRDLGNACDKSSATTSDMSPTVLQATPELALTLHSSATESMVPVAESKEQQSPELSVLDSVHKDAAIEQATEQSSFRDSAAVTPETVEIGRKRVVLASQGNLRIVEGCPSRSETAVNPLAPSADNLATADHPETCDEVGFPTLPETVERDEDDDFDLEDRPLTVDVSLASDTTPEDRNTGKETTKPATERETQNVVPAEPVYTASESGPTTLSSAHAASIQPTEDIVASTNGPSDDCQPDPGSTITEVLTPLPSPSNRNNLVASEVLLPETTSNSTITNTIMVGSPLQQNGVDLSYPNVSLTNKAETSVVFVTCLQPFTTPITSVLDIRPKPTTPQPTVLPVASSATPTVTSSSTALLTSQPNTAQLMSFATGTGVSSAGVPLSSLPVTATALPLPGTGVGSGSTLQFLNMTPVPQFLGAPGIVLHSAGAPTFQSPGTPLLPGLSTPGLGAGTALNFLQPNNQPFTTMLQPPMGTGGDFLFDASLGLSHQIVPTSSIALFSPVSCCSSMVESYAATHLSPFYSTLVQPPHNPSLLPTSTSVFIPPNYRPPSTVVTNLVNATTSQMATSMSGSVGPNIFPAPTLSLAGNPSVGSNNLFLQTAPAPLISPPFGPGTTPLFQCPFSSYSIPLQGSTEACLPSTVAASLTTKTTSVYRIDDLGIAPPSGVPVLPPLWTAPSTLPTLCPTPQPAPTAPSVPTASSSSGVVNIAPLLPQPPTLQPCPAVSKQLRKFQAPNLSARSAQPTMRAGGAATSVTNVLPKTTSLLSTSRPAGNVGIVMPNSTTILPPIRRRRPLLHPVKSKQPPVGLQLSAGPSLPSSDGENQAGTVGIVGSASRTPNSTLTDTARIHLSPDTASNLYANSGEAIPADNSPSKCSSSVSPVSVRTSPDPLASARHHSGSAAPPNESTQSQIQEEQSAGFLSHPIVTHHSHANESFDPSGASRTASSPVKTSLPSPQQSPIGATHRSSNSVISSSTRSSSGCNSSSTSPANQRKGPSPVASPSTSYPPKTSTVNHENVDFHSSLERLGMSFKSATHGIYRGSSTTPLEATGLLPVHRKSSTASAHGGSQKMPPPLLHHGPEGLRIWMHVVGGHVIYESNKPFPVKNGMSVVEAALLNECLNEEKEVVGDTVSPHKRPNEPNVPVLNGHEPMQLESELEEPKSSVSLFDNKSEASNKRLSGSVETNGKLKPTVFERLSNGPSSMVEMEPLKTNGPEFTSKPSKITDESLALSHDVQVSAGTGFPVHTIGASGDEMFSRGVNSGPAIRVSTPAMSSSVSTAPSLTGAASSSGPGFAEARPPMQQSGFFPFAQHSHTPQLPSPPPPGPVRKWTPEDVVAFVQGTPGCAAYASAFLTNEIDGEALLLLAKDQFIHPPIGMKIGPALKLAARLESIRHIN</sequence>
<dbReference type="STRING" id="147828.A0A4S2L8Z4"/>
<dbReference type="InterPro" id="IPR001660">
    <property type="entry name" value="SAM"/>
</dbReference>
<feature type="region of interest" description="Disordered" evidence="1">
    <location>
        <begin position="164"/>
        <end position="263"/>
    </location>
</feature>
<feature type="region of interest" description="Disordered" evidence="1">
    <location>
        <begin position="901"/>
        <end position="956"/>
    </location>
</feature>
<evidence type="ECO:0000256" key="1">
    <source>
        <dbReference type="SAM" id="MobiDB-lite"/>
    </source>
</evidence>
<feature type="region of interest" description="Disordered" evidence="1">
    <location>
        <begin position="1167"/>
        <end position="1224"/>
    </location>
</feature>
<dbReference type="Proteomes" id="UP000308267">
    <property type="component" value="Unassembled WGS sequence"/>
</dbReference>
<evidence type="ECO:0000259" key="2">
    <source>
        <dbReference type="PROSITE" id="PS50105"/>
    </source>
</evidence>
<dbReference type="Pfam" id="PF00536">
    <property type="entry name" value="SAM_1"/>
    <property type="match status" value="1"/>
</dbReference>
<feature type="region of interest" description="Disordered" evidence="1">
    <location>
        <begin position="1314"/>
        <end position="1367"/>
    </location>
</feature>
<dbReference type="GO" id="GO:0003682">
    <property type="term" value="F:chromatin binding"/>
    <property type="evidence" value="ECO:0007669"/>
    <property type="project" value="TreeGrafter"/>
</dbReference>
<feature type="compositionally biased region" description="Polar residues" evidence="1">
    <location>
        <begin position="856"/>
        <end position="866"/>
    </location>
</feature>
<organism evidence="3 4">
    <name type="scientific">Opisthorchis felineus</name>
    <dbReference type="NCBI Taxonomy" id="147828"/>
    <lineage>
        <taxon>Eukaryota</taxon>
        <taxon>Metazoa</taxon>
        <taxon>Spiralia</taxon>
        <taxon>Lophotrochozoa</taxon>
        <taxon>Platyhelminthes</taxon>
        <taxon>Trematoda</taxon>
        <taxon>Digenea</taxon>
        <taxon>Opisthorchiida</taxon>
        <taxon>Opisthorchiata</taxon>
        <taxon>Opisthorchiidae</taxon>
        <taxon>Opisthorchis</taxon>
    </lineage>
</organism>
<dbReference type="SMART" id="SM00454">
    <property type="entry name" value="SAM"/>
    <property type="match status" value="1"/>
</dbReference>
<dbReference type="PANTHER" id="PTHR12247:SF138">
    <property type="entry name" value="POLYHOMEOTIC DISTAL, ISOFORM A-RELATED"/>
    <property type="match status" value="1"/>
</dbReference>
<name>A0A4S2L8Z4_OPIFE</name>
<comment type="caution">
    <text evidence="3">The sequence shown here is derived from an EMBL/GenBank/DDBJ whole genome shotgun (WGS) entry which is preliminary data.</text>
</comment>
<dbReference type="PROSITE" id="PS50105">
    <property type="entry name" value="SAM_DOMAIN"/>
    <property type="match status" value="1"/>
</dbReference>
<dbReference type="InterPro" id="IPR050548">
    <property type="entry name" value="PcG_chromatin_remod_factors"/>
</dbReference>
<dbReference type="Gene3D" id="1.10.150.50">
    <property type="entry name" value="Transcription Factor, Ets-1"/>
    <property type="match status" value="1"/>
</dbReference>
<accession>A0A4S2L8Z4</accession>
<feature type="compositionally biased region" description="Low complexity" evidence="1">
    <location>
        <begin position="946"/>
        <end position="956"/>
    </location>
</feature>
<reference evidence="3 4" key="1">
    <citation type="journal article" date="2019" name="BMC Genomics">
        <title>New insights from Opisthorchis felineus genome: update on genomics of the epidemiologically important liver flukes.</title>
        <authorList>
            <person name="Ershov N.I."/>
            <person name="Mordvinov V.A."/>
            <person name="Prokhortchouk E.B."/>
            <person name="Pakharukova M.Y."/>
            <person name="Gunbin K.V."/>
            <person name="Ustyantsev K."/>
            <person name="Genaev M.A."/>
            <person name="Blinov A.G."/>
            <person name="Mazur A."/>
            <person name="Boulygina E."/>
            <person name="Tsygankova S."/>
            <person name="Khrameeva E."/>
            <person name="Chekanov N."/>
            <person name="Fan G."/>
            <person name="Xiao A."/>
            <person name="Zhang H."/>
            <person name="Xu X."/>
            <person name="Yang H."/>
            <person name="Solovyev V."/>
            <person name="Lee S.M."/>
            <person name="Liu X."/>
            <person name="Afonnikov D.A."/>
            <person name="Skryabin K.G."/>
        </authorList>
    </citation>
    <scope>NUCLEOTIDE SEQUENCE [LARGE SCALE GENOMIC DNA]</scope>
    <source>
        <strain evidence="3">AK-0245</strain>
        <tissue evidence="3">Whole organism</tissue>
    </source>
</reference>
<feature type="domain" description="SAM" evidence="2">
    <location>
        <begin position="1369"/>
        <end position="1416"/>
    </location>
</feature>
<dbReference type="EMBL" id="SJOL01008880">
    <property type="protein sequence ID" value="TGZ59391.1"/>
    <property type="molecule type" value="Genomic_DNA"/>
</dbReference>
<dbReference type="GO" id="GO:0042393">
    <property type="term" value="F:histone binding"/>
    <property type="evidence" value="ECO:0007669"/>
    <property type="project" value="TreeGrafter"/>
</dbReference>
<feature type="compositionally biased region" description="Polar residues" evidence="1">
    <location>
        <begin position="981"/>
        <end position="1001"/>
    </location>
</feature>
<dbReference type="GO" id="GO:0035102">
    <property type="term" value="C:PRC1 complex"/>
    <property type="evidence" value="ECO:0007669"/>
    <property type="project" value="TreeGrafter"/>
</dbReference>
<protein>
    <recommendedName>
        <fullName evidence="2">SAM domain-containing protein</fullName>
    </recommendedName>
</protein>
<feature type="region of interest" description="Disordered" evidence="1">
    <location>
        <begin position="838"/>
        <end position="885"/>
    </location>
</feature>
<feature type="region of interest" description="Disordered" evidence="1">
    <location>
        <begin position="1238"/>
        <end position="1260"/>
    </location>
</feature>
<feature type="region of interest" description="Disordered" evidence="1">
    <location>
        <begin position="970"/>
        <end position="1055"/>
    </location>
</feature>
<feature type="compositionally biased region" description="Acidic residues" evidence="1">
    <location>
        <begin position="190"/>
        <end position="199"/>
    </location>
</feature>
<feature type="compositionally biased region" description="Polar residues" evidence="1">
    <location>
        <begin position="874"/>
        <end position="884"/>
    </location>
</feature>
<feature type="compositionally biased region" description="Polar residues" evidence="1">
    <location>
        <begin position="246"/>
        <end position="263"/>
    </location>
</feature>
<evidence type="ECO:0000313" key="4">
    <source>
        <dbReference type="Proteomes" id="UP000308267"/>
    </source>
</evidence>
<dbReference type="SUPFAM" id="SSF47769">
    <property type="entry name" value="SAM/Pointed domain"/>
    <property type="match status" value="1"/>
</dbReference>
<dbReference type="PANTHER" id="PTHR12247">
    <property type="entry name" value="POLYCOMB GROUP PROTEIN"/>
    <property type="match status" value="1"/>
</dbReference>
<feature type="compositionally biased region" description="Polar residues" evidence="1">
    <location>
        <begin position="1314"/>
        <end position="1330"/>
    </location>
</feature>
<dbReference type="InterPro" id="IPR013761">
    <property type="entry name" value="SAM/pointed_sf"/>
</dbReference>
<feature type="compositionally biased region" description="Low complexity" evidence="1">
    <location>
        <begin position="911"/>
        <end position="928"/>
    </location>
</feature>
<dbReference type="OrthoDB" id="2390104at2759"/>